<reference evidence="1 2" key="1">
    <citation type="journal article" date="2022" name="Int. J. Syst. Evol. Microbiol.">
        <title>Apilactobacillus apisilvae sp. nov., Nicolia spurrieriana gen. nov. sp. nov., Bombilactobacillus folatiphilus sp. nov. and Bombilactobacillus thymidiniphilus sp. nov., four new lactic acid bacterial isolates from stingless bees Tetragonula carbonaria and Austroplebeia australis.</title>
        <authorList>
            <person name="Oliphant S.A."/>
            <person name="Watson-Haigh N.S."/>
            <person name="Sumby K.M."/>
            <person name="Gardner J."/>
            <person name="Groom S."/>
            <person name="Jiranek V."/>
        </authorList>
    </citation>
    <scope>NUCLEOTIDE SEQUENCE [LARGE SCALE GENOMIC DNA]</scope>
    <source>
        <strain evidence="1 2">SG4_A1</strain>
    </source>
</reference>
<dbReference type="SUPFAM" id="SSF46689">
    <property type="entry name" value="Homeodomain-like"/>
    <property type="match status" value="1"/>
</dbReference>
<dbReference type="Proteomes" id="UP000831947">
    <property type="component" value="Chromosome"/>
</dbReference>
<accession>A0ABY4PEP0</accession>
<dbReference type="InterPro" id="IPR050624">
    <property type="entry name" value="HTH-type_Tx_Regulator"/>
</dbReference>
<dbReference type="RefSeq" id="WP_249513384.1">
    <property type="nucleotide sequence ID" value="NZ_CP093365.1"/>
</dbReference>
<evidence type="ECO:0000313" key="2">
    <source>
        <dbReference type="Proteomes" id="UP000831947"/>
    </source>
</evidence>
<dbReference type="Gene3D" id="1.10.357.10">
    <property type="entry name" value="Tetracycline Repressor, domain 2"/>
    <property type="match status" value="1"/>
</dbReference>
<gene>
    <name evidence="1" type="ORF">MOO47_03345</name>
</gene>
<name>A0ABY4PEP0_9LACO</name>
<evidence type="ECO:0000313" key="1">
    <source>
        <dbReference type="EMBL" id="UQS84200.1"/>
    </source>
</evidence>
<dbReference type="InterPro" id="IPR009057">
    <property type="entry name" value="Homeodomain-like_sf"/>
</dbReference>
<protein>
    <submittedName>
        <fullName evidence="1">TetR/AcrR family transcriptional regulator</fullName>
    </submittedName>
</protein>
<organism evidence="1 2">
    <name type="scientific">Bombilactobacillus thymidiniphilus</name>
    <dbReference type="NCBI Taxonomy" id="2923363"/>
    <lineage>
        <taxon>Bacteria</taxon>
        <taxon>Bacillati</taxon>
        <taxon>Bacillota</taxon>
        <taxon>Bacilli</taxon>
        <taxon>Lactobacillales</taxon>
        <taxon>Lactobacillaceae</taxon>
        <taxon>Bombilactobacillus</taxon>
    </lineage>
</organism>
<sequence length="181" mass="21182">MPSGNLLESKMKLRLQGALIRLLQTKELTNITVKRLCDEAQIHRTTFYNHYENISDVFADIKTKVIIQCEKFIVRRHKLLQLSNKQQILDFYTEFLLIVQKYESVMRILLSDSSIGKFKHDLLVAAQKLDSNVKLYYEKVYIIGGMFDVIRYWLDDCQSVPISELSLNLFEIGTLGRHCDF</sequence>
<dbReference type="PANTHER" id="PTHR43479">
    <property type="entry name" value="ACREF/ENVCD OPERON REPRESSOR-RELATED"/>
    <property type="match status" value="1"/>
</dbReference>
<dbReference type="PANTHER" id="PTHR43479:SF7">
    <property type="entry name" value="TETR-FAMILY TRANSCRIPTIONAL REGULATOR"/>
    <property type="match status" value="1"/>
</dbReference>
<proteinExistence type="predicted"/>
<dbReference type="EMBL" id="CP093365">
    <property type="protein sequence ID" value="UQS84200.1"/>
    <property type="molecule type" value="Genomic_DNA"/>
</dbReference>
<keyword evidence="2" id="KW-1185">Reference proteome</keyword>